<proteinExistence type="predicted"/>
<evidence type="ECO:0000313" key="3">
    <source>
        <dbReference type="Proteomes" id="UP001054837"/>
    </source>
</evidence>
<accession>A0AAV4RV74</accession>
<dbReference type="SUPFAM" id="SSF53187">
    <property type="entry name" value="Zn-dependent exopeptidases"/>
    <property type="match status" value="1"/>
</dbReference>
<reference evidence="2 3" key="1">
    <citation type="submission" date="2021-06" db="EMBL/GenBank/DDBJ databases">
        <title>Caerostris darwini draft genome.</title>
        <authorList>
            <person name="Kono N."/>
            <person name="Arakawa K."/>
        </authorList>
    </citation>
    <scope>NUCLEOTIDE SEQUENCE [LARGE SCALE GENOMIC DNA]</scope>
</reference>
<dbReference type="Gene3D" id="3.40.630.10">
    <property type="entry name" value="Zn peptidases"/>
    <property type="match status" value="1"/>
</dbReference>
<dbReference type="AlphaFoldDB" id="A0AAV4RV74"/>
<dbReference type="PANTHER" id="PTHR30575">
    <property type="entry name" value="PEPTIDASE M20"/>
    <property type="match status" value="1"/>
</dbReference>
<protein>
    <submittedName>
        <fullName evidence="2">Peptidase M20 domain-containing protein 2</fullName>
    </submittedName>
</protein>
<name>A0AAV4RV74_9ARAC</name>
<comment type="caution">
    <text evidence="2">The sequence shown here is derived from an EMBL/GenBank/DDBJ whole genome shotgun (WGS) entry which is preliminary data.</text>
</comment>
<dbReference type="PANTHER" id="PTHR30575:SF0">
    <property type="entry name" value="XAA-ARG DIPEPTIDASE"/>
    <property type="match status" value="1"/>
</dbReference>
<organism evidence="2 3">
    <name type="scientific">Caerostris darwini</name>
    <dbReference type="NCBI Taxonomy" id="1538125"/>
    <lineage>
        <taxon>Eukaryota</taxon>
        <taxon>Metazoa</taxon>
        <taxon>Ecdysozoa</taxon>
        <taxon>Arthropoda</taxon>
        <taxon>Chelicerata</taxon>
        <taxon>Arachnida</taxon>
        <taxon>Araneae</taxon>
        <taxon>Araneomorphae</taxon>
        <taxon>Entelegynae</taxon>
        <taxon>Araneoidea</taxon>
        <taxon>Araneidae</taxon>
        <taxon>Caerostris</taxon>
    </lineage>
</organism>
<dbReference type="Proteomes" id="UP001054837">
    <property type="component" value="Unassembled WGS sequence"/>
</dbReference>
<dbReference type="GO" id="GO:0016805">
    <property type="term" value="F:dipeptidase activity"/>
    <property type="evidence" value="ECO:0007669"/>
    <property type="project" value="TreeGrafter"/>
</dbReference>
<dbReference type="EMBL" id="BPLQ01006848">
    <property type="protein sequence ID" value="GIY25783.1"/>
    <property type="molecule type" value="Genomic_DNA"/>
</dbReference>
<gene>
    <name evidence="2" type="primary">X975_09289</name>
    <name evidence="2" type="ORF">CDAR_458411</name>
</gene>
<sequence>MSKEDFSAICSRIEDKKQRLNAISQDIWKNPELSYVEEHAHAVLTEALSSFGFNVQKHYLLPTAFRAEYSSSTGNISGGGQMAKKCPTLDSHS</sequence>
<evidence type="ECO:0000313" key="2">
    <source>
        <dbReference type="EMBL" id="GIY25783.1"/>
    </source>
</evidence>
<dbReference type="InterPro" id="IPR052030">
    <property type="entry name" value="Peptidase_M20/M20A_hydrolases"/>
</dbReference>
<keyword evidence="3" id="KW-1185">Reference proteome</keyword>
<feature type="region of interest" description="Disordered" evidence="1">
    <location>
        <begin position="74"/>
        <end position="93"/>
    </location>
</feature>
<evidence type="ECO:0000256" key="1">
    <source>
        <dbReference type="SAM" id="MobiDB-lite"/>
    </source>
</evidence>